<keyword evidence="3" id="KW-1185">Reference proteome</keyword>
<dbReference type="Gramene" id="OPUNC04G27110.3">
    <property type="protein sequence ID" value="OPUNC04G27110.3"/>
    <property type="gene ID" value="OPUNC04G27110"/>
</dbReference>
<evidence type="ECO:0000256" key="1">
    <source>
        <dbReference type="SAM" id="MobiDB-lite"/>
    </source>
</evidence>
<accession>A0A0E0KWS8</accession>
<dbReference type="HOGENOM" id="CLU_1848355_0_0_1"/>
<dbReference type="AlphaFoldDB" id="A0A0E0KWS8"/>
<feature type="compositionally biased region" description="Pro residues" evidence="1">
    <location>
        <begin position="9"/>
        <end position="18"/>
    </location>
</feature>
<evidence type="ECO:0000313" key="2">
    <source>
        <dbReference type="EnsemblPlants" id="OPUNC04G27110.3"/>
    </source>
</evidence>
<organism evidence="2">
    <name type="scientific">Oryza punctata</name>
    <name type="common">Red rice</name>
    <dbReference type="NCBI Taxonomy" id="4537"/>
    <lineage>
        <taxon>Eukaryota</taxon>
        <taxon>Viridiplantae</taxon>
        <taxon>Streptophyta</taxon>
        <taxon>Embryophyta</taxon>
        <taxon>Tracheophyta</taxon>
        <taxon>Spermatophyta</taxon>
        <taxon>Magnoliopsida</taxon>
        <taxon>Liliopsida</taxon>
        <taxon>Poales</taxon>
        <taxon>Poaceae</taxon>
        <taxon>BOP clade</taxon>
        <taxon>Oryzoideae</taxon>
        <taxon>Oryzeae</taxon>
        <taxon>Oryzinae</taxon>
        <taxon>Oryza</taxon>
    </lineage>
</organism>
<reference evidence="2" key="1">
    <citation type="submission" date="2015-04" db="UniProtKB">
        <authorList>
            <consortium name="EnsemblPlants"/>
        </authorList>
    </citation>
    <scope>IDENTIFICATION</scope>
</reference>
<feature type="region of interest" description="Disordered" evidence="1">
    <location>
        <begin position="1"/>
        <end position="56"/>
    </location>
</feature>
<name>A0A0E0KWS8_ORYPU</name>
<proteinExistence type="predicted"/>
<reference evidence="2" key="2">
    <citation type="submission" date="2018-05" db="EMBL/GenBank/DDBJ databases">
        <title>OpunRS2 (Oryza punctata Reference Sequence Version 2).</title>
        <authorList>
            <person name="Zhang J."/>
            <person name="Kudrna D."/>
            <person name="Lee S."/>
            <person name="Talag J."/>
            <person name="Welchert J."/>
            <person name="Wing R.A."/>
        </authorList>
    </citation>
    <scope>NUCLEOTIDE SEQUENCE [LARGE SCALE GENOMIC DNA]</scope>
</reference>
<dbReference type="Proteomes" id="UP000026962">
    <property type="component" value="Chromosome 4"/>
</dbReference>
<protein>
    <submittedName>
        <fullName evidence="2">Uncharacterized protein</fullName>
    </submittedName>
</protein>
<evidence type="ECO:0000313" key="3">
    <source>
        <dbReference type="Proteomes" id="UP000026962"/>
    </source>
</evidence>
<sequence>MKRSDAPAFPTPSFPIPHSPTRQWRLQVKRSPQAAIRSADSDAEASRRTPRRPRRPAITIFRKPEFDWYCCAKINRKESDIREQVSEEKVCEGEASSLLGGDSFLGVCSPKKLFQSEPGGDSFLGVCFPIKVSLSEPKF</sequence>
<dbReference type="EnsemblPlants" id="OPUNC04G27110.3">
    <property type="protein sequence ID" value="OPUNC04G27110.3"/>
    <property type="gene ID" value="OPUNC04G27110"/>
</dbReference>